<gene>
    <name evidence="10" type="ORF">SAMN05720469_1404</name>
</gene>
<dbReference type="InterPro" id="IPR051447">
    <property type="entry name" value="Lipoprotein-release_system"/>
</dbReference>
<proteinExistence type="inferred from homology"/>
<dbReference type="GO" id="GO:0044874">
    <property type="term" value="P:lipoprotein localization to outer membrane"/>
    <property type="evidence" value="ECO:0007669"/>
    <property type="project" value="TreeGrafter"/>
</dbReference>
<dbReference type="InterPro" id="IPR025857">
    <property type="entry name" value="MacB_PCD"/>
</dbReference>
<evidence type="ECO:0000259" key="9">
    <source>
        <dbReference type="Pfam" id="PF12704"/>
    </source>
</evidence>
<dbReference type="GO" id="GO:0098797">
    <property type="term" value="C:plasma membrane protein complex"/>
    <property type="evidence" value="ECO:0007669"/>
    <property type="project" value="TreeGrafter"/>
</dbReference>
<evidence type="ECO:0000256" key="7">
    <source>
        <dbReference type="SAM" id="Phobius"/>
    </source>
</evidence>
<feature type="transmembrane region" description="Helical" evidence="7">
    <location>
        <begin position="279"/>
        <end position="304"/>
    </location>
</feature>
<feature type="transmembrane region" description="Helical" evidence="7">
    <location>
        <begin position="381"/>
        <end position="401"/>
    </location>
</feature>
<keyword evidence="10" id="KW-0449">Lipoprotein</keyword>
<evidence type="ECO:0000256" key="3">
    <source>
        <dbReference type="ARBA" id="ARBA00022475"/>
    </source>
</evidence>
<keyword evidence="5 7" id="KW-1133">Transmembrane helix</keyword>
<evidence type="ECO:0000256" key="2">
    <source>
        <dbReference type="ARBA" id="ARBA00005236"/>
    </source>
</evidence>
<reference evidence="11" key="1">
    <citation type="submission" date="2016-11" db="EMBL/GenBank/DDBJ databases">
        <authorList>
            <person name="Varghese N."/>
            <person name="Submissions S."/>
        </authorList>
    </citation>
    <scope>NUCLEOTIDE SEQUENCE [LARGE SCALE GENOMIC DNA]</scope>
    <source>
        <strain evidence="11">UWOS</strain>
    </source>
</reference>
<evidence type="ECO:0000313" key="10">
    <source>
        <dbReference type="EMBL" id="SHL15564.1"/>
    </source>
</evidence>
<name>A0A1M6YBA0_9BACT</name>
<dbReference type="EMBL" id="FRAW01000040">
    <property type="protein sequence ID" value="SHL15564.1"/>
    <property type="molecule type" value="Genomic_DNA"/>
</dbReference>
<sequence>MNKLELLIAWRYLGAQRKSLFVSLIGIFSMLGVSIGVFALIVALSAVNGFEKEVTAQMIGKDAHFELYAYRSEPVADFDSLALLVQENDSAVVASAPFIIYKVGISSKKVNDGVVLYGIDTERSAKVVNLHENIVSGNYSLDSLPDAMGEKRPAVILGVSLANRLRVLVGDKIIIQTFQSTDAMSSGGPKILSCVVSGIFETGMYEYDGNIAYIGISEAQRLLGMRDNEVSGVQFRVRDQWKANESAERAGEVVGYPYYFLDWKTKNITLLKWMNYEKFIVAAIICLIILVAAFNIISSLIMVVTDKTKEIGILRSMGLSKAGVMRVFMLMGSFIGVGGTIFGGSVGLVLCALQQAYHFIKLPGDVYVLPYFPVLIDPMDVFVVFVLGILLCTLSTILPAWKASKLDPVGAIRHE</sequence>
<dbReference type="AlphaFoldDB" id="A0A1M6YBA0"/>
<dbReference type="Proteomes" id="UP000184275">
    <property type="component" value="Unassembled WGS sequence"/>
</dbReference>
<feature type="transmembrane region" description="Helical" evidence="7">
    <location>
        <begin position="324"/>
        <end position="353"/>
    </location>
</feature>
<dbReference type="Pfam" id="PF02687">
    <property type="entry name" value="FtsX"/>
    <property type="match status" value="1"/>
</dbReference>
<feature type="domain" description="MacB-like periplasmic core" evidence="9">
    <location>
        <begin position="28"/>
        <end position="249"/>
    </location>
</feature>
<keyword evidence="11" id="KW-1185">Reference proteome</keyword>
<evidence type="ECO:0000259" key="8">
    <source>
        <dbReference type="Pfam" id="PF02687"/>
    </source>
</evidence>
<accession>A0A1M6YBA0</accession>
<comment type="subcellular location">
    <subcellularLocation>
        <location evidence="1">Cell membrane</location>
        <topology evidence="1">Multi-pass membrane protein</topology>
    </subcellularLocation>
</comment>
<protein>
    <submittedName>
        <fullName evidence="10">Lipoprotein-releasing system permease protein</fullName>
    </submittedName>
</protein>
<dbReference type="PANTHER" id="PTHR30489:SF0">
    <property type="entry name" value="LIPOPROTEIN-RELEASING SYSTEM TRANSMEMBRANE PROTEIN LOLE"/>
    <property type="match status" value="1"/>
</dbReference>
<dbReference type="InterPro" id="IPR003838">
    <property type="entry name" value="ABC3_permease_C"/>
</dbReference>
<evidence type="ECO:0000313" key="11">
    <source>
        <dbReference type="Proteomes" id="UP000184275"/>
    </source>
</evidence>
<dbReference type="PANTHER" id="PTHR30489">
    <property type="entry name" value="LIPOPROTEIN-RELEASING SYSTEM TRANSMEMBRANE PROTEIN LOLE"/>
    <property type="match status" value="1"/>
</dbReference>
<evidence type="ECO:0000256" key="6">
    <source>
        <dbReference type="ARBA" id="ARBA00023136"/>
    </source>
</evidence>
<keyword evidence="6 7" id="KW-0472">Membrane</keyword>
<evidence type="ECO:0000256" key="1">
    <source>
        <dbReference type="ARBA" id="ARBA00004651"/>
    </source>
</evidence>
<feature type="domain" description="ABC3 transporter permease C-terminal" evidence="8">
    <location>
        <begin position="283"/>
        <end position="408"/>
    </location>
</feature>
<comment type="similarity">
    <text evidence="2">Belongs to the ABC-4 integral membrane protein family. LolC/E subfamily.</text>
</comment>
<evidence type="ECO:0000256" key="4">
    <source>
        <dbReference type="ARBA" id="ARBA00022692"/>
    </source>
</evidence>
<feature type="transmembrane region" description="Helical" evidence="7">
    <location>
        <begin position="20"/>
        <end position="44"/>
    </location>
</feature>
<dbReference type="RefSeq" id="WP_073306029.1">
    <property type="nucleotide sequence ID" value="NZ_FRAW01000040.1"/>
</dbReference>
<organism evidence="10 11">
    <name type="scientific">Fibrobacter intestinalis</name>
    <dbReference type="NCBI Taxonomy" id="28122"/>
    <lineage>
        <taxon>Bacteria</taxon>
        <taxon>Pseudomonadati</taxon>
        <taxon>Fibrobacterota</taxon>
        <taxon>Fibrobacteria</taxon>
        <taxon>Fibrobacterales</taxon>
        <taxon>Fibrobacteraceae</taxon>
        <taxon>Fibrobacter</taxon>
    </lineage>
</organism>
<dbReference type="Pfam" id="PF12704">
    <property type="entry name" value="MacB_PCD"/>
    <property type="match status" value="1"/>
</dbReference>
<keyword evidence="4 7" id="KW-0812">Transmembrane</keyword>
<keyword evidence="3" id="KW-1003">Cell membrane</keyword>
<evidence type="ECO:0000256" key="5">
    <source>
        <dbReference type="ARBA" id="ARBA00022989"/>
    </source>
</evidence>